<evidence type="ECO:0000313" key="1">
    <source>
        <dbReference type="EMBL" id="MBS4188656.1"/>
    </source>
</evidence>
<feature type="non-terminal residue" evidence="1">
    <location>
        <position position="205"/>
    </location>
</feature>
<reference evidence="1 2" key="1">
    <citation type="submission" date="2021-05" db="EMBL/GenBank/DDBJ databases">
        <title>Novel Bacillus species.</title>
        <authorList>
            <person name="Liu G."/>
        </authorList>
    </citation>
    <scope>NUCLEOTIDE SEQUENCE [LARGE SCALE GENOMIC DNA]</scope>
    <source>
        <strain evidence="1 2">FJAT-49705</strain>
    </source>
</reference>
<keyword evidence="2" id="KW-1185">Reference proteome</keyword>
<gene>
    <name evidence="1" type="ORF">KHA94_00280</name>
</gene>
<name>A0ABS5NLG6_9BACI</name>
<organism evidence="1 2">
    <name type="scientific">Cytobacillus citreus</name>
    <dbReference type="NCBI Taxonomy" id="2833586"/>
    <lineage>
        <taxon>Bacteria</taxon>
        <taxon>Bacillati</taxon>
        <taxon>Bacillota</taxon>
        <taxon>Bacilli</taxon>
        <taxon>Bacillales</taxon>
        <taxon>Bacillaceae</taxon>
        <taxon>Cytobacillus</taxon>
    </lineage>
</organism>
<dbReference type="EMBL" id="JAGYPM010000001">
    <property type="protein sequence ID" value="MBS4188656.1"/>
    <property type="molecule type" value="Genomic_DNA"/>
</dbReference>
<evidence type="ECO:0000313" key="2">
    <source>
        <dbReference type="Proteomes" id="UP000681027"/>
    </source>
</evidence>
<comment type="caution">
    <text evidence="1">The sequence shown here is derived from an EMBL/GenBank/DDBJ whole genome shotgun (WGS) entry which is preliminary data.</text>
</comment>
<protein>
    <submittedName>
        <fullName evidence="1">Uncharacterized protein</fullName>
    </submittedName>
</protein>
<accession>A0ABS5NLG6</accession>
<sequence length="205" mass="22767">MAEKSSFFDSTPTDIRRYSADAFAEYFRTLFQGGVFLDKDVNGLKVTAAGTSMETTLSPGLAYLEGYRYENDAHLKLVHVTADQAQERKDRIVIRLDKDLRSINAYVKQGVVGGSAPTLERTAKIYEICVATITIVAGKSYIENSQITDERRNLELCGLASPTHMKQHAHDHRKGGPDEITPEMIGAMAGDEIDDNPADLTYYVR</sequence>
<dbReference type="Proteomes" id="UP000681027">
    <property type="component" value="Unassembled WGS sequence"/>
</dbReference>
<proteinExistence type="predicted"/>